<feature type="domain" description="Disease resistance protein At4g27190-like leucine-rich repeats" evidence="2">
    <location>
        <begin position="300"/>
        <end position="428"/>
    </location>
</feature>
<proteinExistence type="predicted"/>
<gene>
    <name evidence="3" type="ORF">M8C21_000063</name>
</gene>
<feature type="domain" description="Disease resistance protein At4g27190-like leucine-rich repeats" evidence="2">
    <location>
        <begin position="152"/>
        <end position="250"/>
    </location>
</feature>
<evidence type="ECO:0000259" key="2">
    <source>
        <dbReference type="Pfam" id="PF23247"/>
    </source>
</evidence>
<dbReference type="Pfam" id="PF23247">
    <property type="entry name" value="LRR_RPS2"/>
    <property type="match status" value="3"/>
</dbReference>
<dbReference type="EMBL" id="JAMZMK010005584">
    <property type="protein sequence ID" value="KAI7752904.1"/>
    <property type="molecule type" value="Genomic_DNA"/>
</dbReference>
<protein>
    <recommendedName>
        <fullName evidence="2">Disease resistance protein At4g27190-like leucine-rich repeats domain-containing protein</fullName>
    </recommendedName>
</protein>
<feature type="non-terminal residue" evidence="3">
    <location>
        <position position="1"/>
    </location>
</feature>
<dbReference type="Proteomes" id="UP001206925">
    <property type="component" value="Unassembled WGS sequence"/>
</dbReference>
<keyword evidence="1" id="KW-0611">Plant defense</keyword>
<dbReference type="InterPro" id="IPR057135">
    <property type="entry name" value="At4g27190-like_LRR"/>
</dbReference>
<name>A0AAD5GTP5_AMBAR</name>
<evidence type="ECO:0000256" key="1">
    <source>
        <dbReference type="ARBA" id="ARBA00022821"/>
    </source>
</evidence>
<dbReference type="InterPro" id="IPR032675">
    <property type="entry name" value="LRR_dom_sf"/>
</dbReference>
<dbReference type="Gene3D" id="3.80.10.10">
    <property type="entry name" value="Ribonuclease Inhibitor"/>
    <property type="match status" value="2"/>
</dbReference>
<dbReference type="SUPFAM" id="SSF52047">
    <property type="entry name" value="RNI-like"/>
    <property type="match status" value="2"/>
</dbReference>
<reference evidence="3" key="1">
    <citation type="submission" date="2022-06" db="EMBL/GenBank/DDBJ databases">
        <title>Uncovering the hologenomic basis of an extraordinary plant invasion.</title>
        <authorList>
            <person name="Bieker V.C."/>
            <person name="Martin M.D."/>
            <person name="Gilbert T."/>
            <person name="Hodgins K."/>
            <person name="Battlay P."/>
            <person name="Petersen B."/>
            <person name="Wilson J."/>
        </authorList>
    </citation>
    <scope>NUCLEOTIDE SEQUENCE</scope>
    <source>
        <strain evidence="3">AA19_3_7</strain>
        <tissue evidence="3">Leaf</tissue>
    </source>
</reference>
<dbReference type="AlphaFoldDB" id="A0AAD5GTP5"/>
<dbReference type="InterPro" id="IPR050905">
    <property type="entry name" value="Plant_NBS-LRR"/>
</dbReference>
<dbReference type="PANTHER" id="PTHR33463">
    <property type="entry name" value="NB-ARC DOMAIN-CONTAINING PROTEIN-RELATED"/>
    <property type="match status" value="1"/>
</dbReference>
<comment type="caution">
    <text evidence="3">The sequence shown here is derived from an EMBL/GenBank/DDBJ whole genome shotgun (WGS) entry which is preliminary data.</text>
</comment>
<dbReference type="PANTHER" id="PTHR33463:SF134">
    <property type="entry name" value="LEUCINE-RICH REPEAT DOMAIN, L DOMAIN-LIKE PROTEIN-RELATED"/>
    <property type="match status" value="1"/>
</dbReference>
<sequence>DDENTTSTSSHQNTTFFPHFDTLNLERLPCLKRIDGEEFSWSRRDKISSNITNTVHDDLQSAQVTASYWSLCQYPRKISISFCDSLSSLIPWYAVGQMKRLQELIIRDCETMMEVFENELMNNTNNNVDEGSGVGTSLTSLPLKNSTTVVVPQFSNLNIVCIYKCDLLPHIFTFSTLKTLSHLKVLKVKRCRTIQVIVKEENETSPKVVVFPRLETLELDGLPNLKGFFLGMIDFKCPSLVNVMINDCDEWRVFTSGELETPKLKYAHTSLGKHILEHGFNFQTTFPTSSDLTISKGMPSSFHNLIEINVENIDVGTIIIPSNALLQLEKLQQITIVKCVVIHEVFEVAALEGTNKSQTVVKIPNLTQVELSWVYGLKYLWKSNKWMVLEFPKLRTLSINSCKSLEYVFTCSMVGSLVLLQDLSIEWCTNLEVIVKEEEEEEECDVKVNEIMLPRLNSLKLGNLPNLKGFCLGKKAFSLPALDTLQIKECPTMTLFTKGHLSTPKLKEIDASFGMFDVRTDLNSFIEAKQE</sequence>
<keyword evidence="4" id="KW-1185">Reference proteome</keyword>
<evidence type="ECO:0000313" key="3">
    <source>
        <dbReference type="EMBL" id="KAI7752904.1"/>
    </source>
</evidence>
<organism evidence="3 4">
    <name type="scientific">Ambrosia artemisiifolia</name>
    <name type="common">Common ragweed</name>
    <dbReference type="NCBI Taxonomy" id="4212"/>
    <lineage>
        <taxon>Eukaryota</taxon>
        <taxon>Viridiplantae</taxon>
        <taxon>Streptophyta</taxon>
        <taxon>Embryophyta</taxon>
        <taxon>Tracheophyta</taxon>
        <taxon>Spermatophyta</taxon>
        <taxon>Magnoliopsida</taxon>
        <taxon>eudicotyledons</taxon>
        <taxon>Gunneridae</taxon>
        <taxon>Pentapetalae</taxon>
        <taxon>asterids</taxon>
        <taxon>campanulids</taxon>
        <taxon>Asterales</taxon>
        <taxon>Asteraceae</taxon>
        <taxon>Asteroideae</taxon>
        <taxon>Heliantheae alliance</taxon>
        <taxon>Heliantheae</taxon>
        <taxon>Ambrosia</taxon>
    </lineage>
</organism>
<feature type="non-terminal residue" evidence="3">
    <location>
        <position position="531"/>
    </location>
</feature>
<evidence type="ECO:0000313" key="4">
    <source>
        <dbReference type="Proteomes" id="UP001206925"/>
    </source>
</evidence>
<feature type="domain" description="Disease resistance protein At4g27190-like leucine-rich repeats" evidence="2">
    <location>
        <begin position="76"/>
        <end position="145"/>
    </location>
</feature>
<accession>A0AAD5GTP5</accession>